<evidence type="ECO:0000313" key="4">
    <source>
        <dbReference type="RefSeq" id="XP_029312622.1"/>
    </source>
</evidence>
<dbReference type="KEGG" id="cgob:115024899"/>
<accession>A0A6J2RT59</accession>
<feature type="signal peptide" evidence="2">
    <location>
        <begin position="1"/>
        <end position="18"/>
    </location>
</feature>
<evidence type="ECO:0000256" key="1">
    <source>
        <dbReference type="SAM" id="MobiDB-lite"/>
    </source>
</evidence>
<protein>
    <submittedName>
        <fullName evidence="4">Uncharacterized protein LOC115024899 isoform X1</fullName>
    </submittedName>
</protein>
<gene>
    <name evidence="4" type="primary">LOC115024899</name>
</gene>
<dbReference type="OrthoDB" id="8963097at2759"/>
<dbReference type="InParanoid" id="A0A6J2RT59"/>
<evidence type="ECO:0000313" key="3">
    <source>
        <dbReference type="Proteomes" id="UP000504630"/>
    </source>
</evidence>
<organism evidence="3 4">
    <name type="scientific">Cottoperca gobio</name>
    <name type="common">Frogmouth</name>
    <name type="synonym">Aphritis gobio</name>
    <dbReference type="NCBI Taxonomy" id="56716"/>
    <lineage>
        <taxon>Eukaryota</taxon>
        <taxon>Metazoa</taxon>
        <taxon>Chordata</taxon>
        <taxon>Craniata</taxon>
        <taxon>Vertebrata</taxon>
        <taxon>Euteleostomi</taxon>
        <taxon>Actinopterygii</taxon>
        <taxon>Neopterygii</taxon>
        <taxon>Teleostei</taxon>
        <taxon>Neoteleostei</taxon>
        <taxon>Acanthomorphata</taxon>
        <taxon>Eupercaria</taxon>
        <taxon>Perciformes</taxon>
        <taxon>Notothenioidei</taxon>
        <taxon>Bovichtidae</taxon>
        <taxon>Cottoperca</taxon>
    </lineage>
</organism>
<dbReference type="GeneID" id="115024899"/>
<evidence type="ECO:0000256" key="2">
    <source>
        <dbReference type="SAM" id="SignalP"/>
    </source>
</evidence>
<reference evidence="4" key="1">
    <citation type="submission" date="2025-08" db="UniProtKB">
        <authorList>
            <consortium name="RefSeq"/>
        </authorList>
    </citation>
    <scope>IDENTIFICATION</scope>
</reference>
<feature type="compositionally biased region" description="Basic and acidic residues" evidence="1">
    <location>
        <begin position="140"/>
        <end position="164"/>
    </location>
</feature>
<keyword evidence="3" id="KW-1185">Reference proteome</keyword>
<dbReference type="RefSeq" id="XP_029312622.1">
    <property type="nucleotide sequence ID" value="XM_029456762.1"/>
</dbReference>
<feature type="region of interest" description="Disordered" evidence="1">
    <location>
        <begin position="131"/>
        <end position="164"/>
    </location>
</feature>
<dbReference type="AlphaFoldDB" id="A0A6J2RT59"/>
<dbReference type="Proteomes" id="UP000504630">
    <property type="component" value="Chromosome 19"/>
</dbReference>
<proteinExistence type="predicted"/>
<name>A0A6J2RT59_COTGO</name>
<sequence>MGDVWLLVCVLTVCLAEGSCLSIRDINERSGEGLQRTSRELSPNDASIKKAFALLQSITSLFEQEELSPNDTSIKKAFALLQSITSFFEQEELSPNDTSIKKAFALLQSITSFFEQEVQLETNEVEADASVGHLKQKAQSRPEDLKTEKQDYEPQWDKSNETASDHNVHYASQNETASDHYAWKNETASDHYAWKNETASDHYAWKNETASDHYAWKNGTASDHYAWKNGTASDHYASKNGTASDHYMLNETASDVST</sequence>
<keyword evidence="2" id="KW-0732">Signal</keyword>
<feature type="chain" id="PRO_5027045017" evidence="2">
    <location>
        <begin position="19"/>
        <end position="258"/>
    </location>
</feature>